<keyword evidence="1" id="KW-0472">Membrane</keyword>
<dbReference type="EMBL" id="FOFP01000004">
    <property type="protein sequence ID" value="SEQ24815.1"/>
    <property type="molecule type" value="Genomic_DNA"/>
</dbReference>
<feature type="transmembrane region" description="Helical" evidence="1">
    <location>
        <begin position="109"/>
        <end position="129"/>
    </location>
</feature>
<accession>A0ABY1B914</accession>
<sequence length="135" mass="15375">MNFNAWFETWPLDLQIACLLAPFVISLSGVFIIIVMGFRNLDVILATFPNSEYVKRQKVMWGGSSLPSRFILTSSLAAVALWPNNYIKRGELDENEVKKLPNSIKRRMIVAWWLCVIGMAWLFLLIGLLKLSGVE</sequence>
<gene>
    <name evidence="2" type="ORF">SAMN05216600_104222</name>
</gene>
<name>A0ABY1B914_9PSED</name>
<reference evidence="2 3" key="1">
    <citation type="submission" date="2016-10" db="EMBL/GenBank/DDBJ databases">
        <authorList>
            <person name="Varghese N."/>
            <person name="Submissions S."/>
        </authorList>
    </citation>
    <scope>NUCLEOTIDE SEQUENCE [LARGE SCALE GENOMIC DNA]</scope>
    <source>
        <strain evidence="2 3">CIP 109853</strain>
    </source>
</reference>
<keyword evidence="1" id="KW-1133">Transmembrane helix</keyword>
<dbReference type="Proteomes" id="UP000198512">
    <property type="component" value="Unassembled WGS sequence"/>
</dbReference>
<dbReference type="RefSeq" id="WP_069517505.1">
    <property type="nucleotide sequence ID" value="NZ_FOFP01000004.1"/>
</dbReference>
<proteinExistence type="predicted"/>
<protein>
    <submittedName>
        <fullName evidence="2">Uncharacterized protein</fullName>
    </submittedName>
</protein>
<evidence type="ECO:0000256" key="1">
    <source>
        <dbReference type="SAM" id="Phobius"/>
    </source>
</evidence>
<keyword evidence="3" id="KW-1185">Reference proteome</keyword>
<evidence type="ECO:0000313" key="3">
    <source>
        <dbReference type="Proteomes" id="UP000198512"/>
    </source>
</evidence>
<comment type="caution">
    <text evidence="2">The sequence shown here is derived from an EMBL/GenBank/DDBJ whole genome shotgun (WGS) entry which is preliminary data.</text>
</comment>
<evidence type="ECO:0000313" key="2">
    <source>
        <dbReference type="EMBL" id="SEQ24815.1"/>
    </source>
</evidence>
<keyword evidence="1" id="KW-0812">Transmembrane</keyword>
<feature type="transmembrane region" description="Helical" evidence="1">
    <location>
        <begin position="14"/>
        <end position="38"/>
    </location>
</feature>
<organism evidence="2 3">
    <name type="scientific">Pseudomonas cuatrocienegasensis</name>
    <dbReference type="NCBI Taxonomy" id="543360"/>
    <lineage>
        <taxon>Bacteria</taxon>
        <taxon>Pseudomonadati</taxon>
        <taxon>Pseudomonadota</taxon>
        <taxon>Gammaproteobacteria</taxon>
        <taxon>Pseudomonadales</taxon>
        <taxon>Pseudomonadaceae</taxon>
        <taxon>Pseudomonas</taxon>
    </lineage>
</organism>